<organism evidence="2 3">
    <name type="scientific">Actinomyces bowdenii</name>
    <dbReference type="NCBI Taxonomy" id="131109"/>
    <lineage>
        <taxon>Bacteria</taxon>
        <taxon>Bacillati</taxon>
        <taxon>Actinomycetota</taxon>
        <taxon>Actinomycetes</taxon>
        <taxon>Actinomycetales</taxon>
        <taxon>Actinomycetaceae</taxon>
        <taxon>Actinomyces</taxon>
    </lineage>
</organism>
<accession>A0A3P1V5K9</accession>
<dbReference type="Gene3D" id="1.25.40.10">
    <property type="entry name" value="Tetratricopeptide repeat domain"/>
    <property type="match status" value="1"/>
</dbReference>
<comment type="caution">
    <text evidence="2">The sequence shown here is derived from an EMBL/GenBank/DDBJ whole genome shotgun (WGS) entry which is preliminary data.</text>
</comment>
<gene>
    <name evidence="2" type="ORF">EII10_07560</name>
</gene>
<evidence type="ECO:0000313" key="2">
    <source>
        <dbReference type="EMBL" id="RRD29088.1"/>
    </source>
</evidence>
<proteinExistence type="predicted"/>
<feature type="domain" description="AAA+ ATPase" evidence="1">
    <location>
        <begin position="248"/>
        <end position="396"/>
    </location>
</feature>
<dbReference type="AlphaFoldDB" id="A0A3P1V5K9"/>
<dbReference type="OrthoDB" id="594504at2"/>
<feature type="non-terminal residue" evidence="2">
    <location>
        <position position="703"/>
    </location>
</feature>
<dbReference type="InterPro" id="IPR003593">
    <property type="entry name" value="AAA+_ATPase"/>
</dbReference>
<evidence type="ECO:0000259" key="1">
    <source>
        <dbReference type="SMART" id="SM00382"/>
    </source>
</evidence>
<reference evidence="2 3" key="1">
    <citation type="submission" date="2018-11" db="EMBL/GenBank/DDBJ databases">
        <title>Genomes From Bacteria Associated with the Canine Oral Cavity: a Test Case for Automated Genome-Based Taxonomic Assignment.</title>
        <authorList>
            <person name="Coil D.A."/>
            <person name="Jospin G."/>
            <person name="Darling A.E."/>
            <person name="Wallis C."/>
            <person name="Davis I.J."/>
            <person name="Harris S."/>
            <person name="Eisen J.A."/>
            <person name="Holcombe L.J."/>
            <person name="O'Flynn C."/>
        </authorList>
    </citation>
    <scope>NUCLEOTIDE SEQUENCE [LARGE SCALE GENOMIC DNA]</scope>
    <source>
        <strain evidence="2 3">OH5050</strain>
    </source>
</reference>
<dbReference type="EMBL" id="RQZC01000011">
    <property type="protein sequence ID" value="RRD29088.1"/>
    <property type="molecule type" value="Genomic_DNA"/>
</dbReference>
<protein>
    <recommendedName>
        <fullName evidence="1">AAA+ ATPase domain-containing protein</fullName>
    </recommendedName>
</protein>
<dbReference type="RefSeq" id="WP_124933900.1">
    <property type="nucleotide sequence ID" value="NZ_RQZC01000011.1"/>
</dbReference>
<dbReference type="Gene3D" id="3.40.50.300">
    <property type="entry name" value="P-loop containing nucleotide triphosphate hydrolases"/>
    <property type="match status" value="1"/>
</dbReference>
<keyword evidence="3" id="KW-1185">Reference proteome</keyword>
<dbReference type="InterPro" id="IPR011990">
    <property type="entry name" value="TPR-like_helical_dom_sf"/>
</dbReference>
<sequence length="703" mass="76415">MDLSLLPLGVQLANLLLRCAVIADSPTTEAVADAVADSDSLWDRLREMGRTETQKQRLDRAIAQELQKRLTPAMKQEQQEELRAAVTEVEVLLERIRADDTAVLEAARHPERFREYLRKRGAEQRANSIAEVAEPVFDDLRDIVADEFVRLAPGSERFQIAALIALLDGADEIRASQGRVEGRQIEHGEALGRIEAGVDGITKAVSQGRCGAIDSPIHFVNDLPAKAEGFVEREEYTSLCEHLDEGGTVVLAALEGMPGVGKSQIAAAYARRCEAESWPLVAWINAERRGDPDSGAPSGVDMGLAELAFQMGVSAVTQSPKDLARAAINAVSSMPVENKLIVFDNLESADDLLGRRPCGPGVRVIVTTNLRSSKLGKQITVETFTADQAVDYLLGLLPDCDAGAARDLAEFLGYLPVALNQAAATMISLRYSIVEYRDVLERRLLEQAVLREEGDPYPKSVGEALRLAYRSALERDDRVRQDSAVAEAARIQLGVLALLADSGVPASWLHRVLPDGAPDDFAARKALQHLRERSVVAVSEGGETVIIHRLQARVIREDMRADPQWGLRSIVSKVVDLLGGVFGAGADEPSRSDMIELINQIAAIGGQEDFHEFVESPGFIELLLSVQRRAEELGISARCVALSEVIDKILSAVGDDDHQALSLRNNLAGAYESVGDLGRAIPLYEQNLADRERVLGADHPSTL</sequence>
<dbReference type="SUPFAM" id="SSF52540">
    <property type="entry name" value="P-loop containing nucleoside triphosphate hydrolases"/>
    <property type="match status" value="1"/>
</dbReference>
<dbReference type="InterPro" id="IPR027417">
    <property type="entry name" value="P-loop_NTPase"/>
</dbReference>
<dbReference type="Proteomes" id="UP000271272">
    <property type="component" value="Unassembled WGS sequence"/>
</dbReference>
<evidence type="ECO:0000313" key="3">
    <source>
        <dbReference type="Proteomes" id="UP000271272"/>
    </source>
</evidence>
<dbReference type="Pfam" id="PF13374">
    <property type="entry name" value="TPR_10"/>
    <property type="match status" value="1"/>
</dbReference>
<name>A0A3P1V5K9_9ACTO</name>
<dbReference type="SMART" id="SM00382">
    <property type="entry name" value="AAA"/>
    <property type="match status" value="1"/>
</dbReference>